<accession>A0A7J6W2L0</accession>
<keyword evidence="2" id="KW-1185">Reference proteome</keyword>
<dbReference type="EMBL" id="JABWDY010023306">
    <property type="protein sequence ID" value="KAF5191028.1"/>
    <property type="molecule type" value="Genomic_DNA"/>
</dbReference>
<dbReference type="AlphaFoldDB" id="A0A7J6W2L0"/>
<organism evidence="1 2">
    <name type="scientific">Thalictrum thalictroides</name>
    <name type="common">Rue-anemone</name>
    <name type="synonym">Anemone thalictroides</name>
    <dbReference type="NCBI Taxonomy" id="46969"/>
    <lineage>
        <taxon>Eukaryota</taxon>
        <taxon>Viridiplantae</taxon>
        <taxon>Streptophyta</taxon>
        <taxon>Embryophyta</taxon>
        <taxon>Tracheophyta</taxon>
        <taxon>Spermatophyta</taxon>
        <taxon>Magnoliopsida</taxon>
        <taxon>Ranunculales</taxon>
        <taxon>Ranunculaceae</taxon>
        <taxon>Thalictroideae</taxon>
        <taxon>Thalictrum</taxon>
    </lineage>
</organism>
<protein>
    <submittedName>
        <fullName evidence="1">Uncharacterized protein</fullName>
    </submittedName>
</protein>
<dbReference type="OrthoDB" id="1939758at2759"/>
<comment type="caution">
    <text evidence="1">The sequence shown here is derived from an EMBL/GenBank/DDBJ whole genome shotgun (WGS) entry which is preliminary data.</text>
</comment>
<name>A0A7J6W2L0_THATH</name>
<proteinExistence type="predicted"/>
<evidence type="ECO:0000313" key="1">
    <source>
        <dbReference type="EMBL" id="KAF5191028.1"/>
    </source>
</evidence>
<sequence>MHIVRCGIAAKADALLGANVTEEVSSVLIEGSNEHKEFLEEKTRSNECNNSIDEDGWVGIKVPDSALLHSKTLKPLQSLDAYMD</sequence>
<reference evidence="1 2" key="1">
    <citation type="submission" date="2020-06" db="EMBL/GenBank/DDBJ databases">
        <title>Transcriptomic and genomic resources for Thalictrum thalictroides and T. hernandezii: Facilitating candidate gene discovery in an emerging model plant lineage.</title>
        <authorList>
            <person name="Arias T."/>
            <person name="Riano-Pachon D.M."/>
            <person name="Di Stilio V.S."/>
        </authorList>
    </citation>
    <scope>NUCLEOTIDE SEQUENCE [LARGE SCALE GENOMIC DNA]</scope>
    <source>
        <strain evidence="2">cv. WT478/WT964</strain>
        <tissue evidence="1">Leaves</tissue>
    </source>
</reference>
<dbReference type="Proteomes" id="UP000554482">
    <property type="component" value="Unassembled WGS sequence"/>
</dbReference>
<evidence type="ECO:0000313" key="2">
    <source>
        <dbReference type="Proteomes" id="UP000554482"/>
    </source>
</evidence>
<gene>
    <name evidence="1" type="ORF">FRX31_019385</name>
</gene>